<feature type="domain" description="CYTH" evidence="1">
    <location>
        <begin position="3"/>
        <end position="171"/>
    </location>
</feature>
<dbReference type="Pfam" id="PF01928">
    <property type="entry name" value="CYTH"/>
    <property type="match status" value="1"/>
</dbReference>
<dbReference type="InterPro" id="IPR008173">
    <property type="entry name" value="Adenylyl_cyclase_CyaB"/>
</dbReference>
<dbReference type="PANTHER" id="PTHR21028:SF2">
    <property type="entry name" value="CYTH DOMAIN-CONTAINING PROTEIN"/>
    <property type="match status" value="1"/>
</dbReference>
<evidence type="ECO:0000313" key="2">
    <source>
        <dbReference type="EMBL" id="SFO38023.1"/>
    </source>
</evidence>
<dbReference type="PANTHER" id="PTHR21028">
    <property type="entry name" value="SI:CH211-156B7.4"/>
    <property type="match status" value="1"/>
</dbReference>
<dbReference type="OrthoDB" id="271656at2"/>
<keyword evidence="3" id="KW-1185">Reference proteome</keyword>
<proteinExistence type="predicted"/>
<dbReference type="RefSeq" id="WP_091526526.1">
    <property type="nucleotide sequence ID" value="NZ_FOVI01000047.1"/>
</dbReference>
<dbReference type="EMBL" id="FOVI01000047">
    <property type="protein sequence ID" value="SFO38023.1"/>
    <property type="molecule type" value="Genomic_DNA"/>
</dbReference>
<gene>
    <name evidence="2" type="ORF">SAMN05421741_1477</name>
</gene>
<dbReference type="Gene3D" id="2.40.320.10">
    <property type="entry name" value="Hypothetical Protein Pfu-838710-001"/>
    <property type="match status" value="1"/>
</dbReference>
<evidence type="ECO:0000259" key="1">
    <source>
        <dbReference type="PROSITE" id="PS51707"/>
    </source>
</evidence>
<sequence>MKIKNFEFKAKVGDHEKYENLLLKLNPIDYGTDHQIDTYFNTPKGRLKLREIEGKESKLIDYNRENVQGSKKSDIFLYKHEKDEALKQILSNQMGIKVIVDKKRKIYGIDNVKFHFDTVENLGTFIEVEAIDETEAFTLEELKEQCDFYYDYFSIQKEQVEKLSYSDLLLQNLGVIKQ</sequence>
<dbReference type="SUPFAM" id="SSF55154">
    <property type="entry name" value="CYTH-like phosphatases"/>
    <property type="match status" value="1"/>
</dbReference>
<dbReference type="AlphaFoldDB" id="A0A1I5GQ03"/>
<protein>
    <submittedName>
        <fullName evidence="2">Adenylyl cyclase CyaB, putative</fullName>
    </submittedName>
</protein>
<organism evidence="2 3">
    <name type="scientific">Paenimyroides ummariense</name>
    <dbReference type="NCBI Taxonomy" id="913024"/>
    <lineage>
        <taxon>Bacteria</taxon>
        <taxon>Pseudomonadati</taxon>
        <taxon>Bacteroidota</taxon>
        <taxon>Flavobacteriia</taxon>
        <taxon>Flavobacteriales</taxon>
        <taxon>Flavobacteriaceae</taxon>
        <taxon>Paenimyroides</taxon>
    </lineage>
</organism>
<dbReference type="PROSITE" id="PS51707">
    <property type="entry name" value="CYTH"/>
    <property type="match status" value="1"/>
</dbReference>
<accession>A0A1I5GQ03</accession>
<evidence type="ECO:0000313" key="3">
    <source>
        <dbReference type="Proteomes" id="UP000199036"/>
    </source>
</evidence>
<dbReference type="CDD" id="cd07890">
    <property type="entry name" value="CYTH-like_AC_IV-like"/>
    <property type="match status" value="1"/>
</dbReference>
<dbReference type="InterPro" id="IPR023577">
    <property type="entry name" value="CYTH_domain"/>
</dbReference>
<reference evidence="3" key="1">
    <citation type="submission" date="2016-10" db="EMBL/GenBank/DDBJ databases">
        <authorList>
            <person name="Varghese N."/>
            <person name="Submissions S."/>
        </authorList>
    </citation>
    <scope>NUCLEOTIDE SEQUENCE [LARGE SCALE GENOMIC DNA]</scope>
    <source>
        <strain evidence="3">DS-12</strain>
    </source>
</reference>
<dbReference type="STRING" id="913024.SAMN05421741_1477"/>
<name>A0A1I5GQ03_9FLAO</name>
<dbReference type="InterPro" id="IPR033469">
    <property type="entry name" value="CYTH-like_dom_sf"/>
</dbReference>
<dbReference type="Proteomes" id="UP000199036">
    <property type="component" value="Unassembled WGS sequence"/>
</dbReference>